<name>A0A4R4UJD0_9PSEU</name>
<dbReference type="Proteomes" id="UP000294744">
    <property type="component" value="Unassembled WGS sequence"/>
</dbReference>
<reference evidence="2 3" key="1">
    <citation type="submission" date="2019-03" db="EMBL/GenBank/DDBJ databases">
        <title>Draft genome sequences of novel Actinobacteria.</title>
        <authorList>
            <person name="Sahin N."/>
            <person name="Ay H."/>
            <person name="Saygin H."/>
        </authorList>
    </citation>
    <scope>NUCLEOTIDE SEQUENCE [LARGE SCALE GENOMIC DNA]</scope>
    <source>
        <strain evidence="2 3">16K404</strain>
    </source>
</reference>
<feature type="transmembrane region" description="Helical" evidence="1">
    <location>
        <begin position="21"/>
        <end position="42"/>
    </location>
</feature>
<dbReference type="EMBL" id="SMKV01000038">
    <property type="protein sequence ID" value="TDC88892.1"/>
    <property type="molecule type" value="Genomic_DNA"/>
</dbReference>
<evidence type="ECO:0000313" key="3">
    <source>
        <dbReference type="Proteomes" id="UP000294744"/>
    </source>
</evidence>
<evidence type="ECO:0000313" key="2">
    <source>
        <dbReference type="EMBL" id="TDC88892.1"/>
    </source>
</evidence>
<keyword evidence="1" id="KW-0472">Membrane</keyword>
<comment type="caution">
    <text evidence="2">The sequence shown here is derived from an EMBL/GenBank/DDBJ whole genome shotgun (WGS) entry which is preliminary data.</text>
</comment>
<proteinExistence type="predicted"/>
<gene>
    <name evidence="2" type="ORF">E1161_22795</name>
</gene>
<keyword evidence="3" id="KW-1185">Reference proteome</keyword>
<keyword evidence="1" id="KW-0812">Transmembrane</keyword>
<protein>
    <submittedName>
        <fullName evidence="2">Uncharacterized protein</fullName>
    </submittedName>
</protein>
<sequence>MAQGSAHFSGLSGGFSTTKQLVLAVAVAHLGFGAAFAIGTSIQTASASGVLRLTRLCTR</sequence>
<organism evidence="2 3">
    <name type="scientific">Saccharopolyspora aridisoli</name>
    <dbReference type="NCBI Taxonomy" id="2530385"/>
    <lineage>
        <taxon>Bacteria</taxon>
        <taxon>Bacillati</taxon>
        <taxon>Actinomycetota</taxon>
        <taxon>Actinomycetes</taxon>
        <taxon>Pseudonocardiales</taxon>
        <taxon>Pseudonocardiaceae</taxon>
        <taxon>Saccharopolyspora</taxon>
    </lineage>
</organism>
<dbReference type="AlphaFoldDB" id="A0A4R4UJD0"/>
<evidence type="ECO:0000256" key="1">
    <source>
        <dbReference type="SAM" id="Phobius"/>
    </source>
</evidence>
<accession>A0A4R4UJD0</accession>
<keyword evidence="1" id="KW-1133">Transmembrane helix</keyword>